<reference evidence="3 4" key="1">
    <citation type="submission" date="2018-11" db="EMBL/GenBank/DDBJ databases">
        <authorList>
            <consortium name="Pathogen Informatics"/>
        </authorList>
    </citation>
    <scope>NUCLEOTIDE SEQUENCE [LARGE SCALE GENOMIC DNA]</scope>
    <source>
        <strain evidence="3 4">NCTC12929</strain>
    </source>
</reference>
<name>A0A7Z8YPT8_9FLAO</name>
<comment type="caution">
    <text evidence="3">The sequence shown here is derived from an EMBL/GenBank/DDBJ whole genome shotgun (WGS) entry which is preliminary data.</text>
</comment>
<accession>A0A7Z8YPT8</accession>
<feature type="compositionally biased region" description="Basic and acidic residues" evidence="1">
    <location>
        <begin position="309"/>
        <end position="342"/>
    </location>
</feature>
<dbReference type="Proteomes" id="UP000270205">
    <property type="component" value="Unassembled WGS sequence"/>
</dbReference>
<keyword evidence="2" id="KW-0472">Membrane</keyword>
<protein>
    <recommendedName>
        <fullName evidence="5">DUF4407 domain-containing protein</fullName>
    </recommendedName>
</protein>
<keyword evidence="2" id="KW-0812">Transmembrane</keyword>
<feature type="transmembrane region" description="Helical" evidence="2">
    <location>
        <begin position="372"/>
        <end position="393"/>
    </location>
</feature>
<evidence type="ECO:0000313" key="4">
    <source>
        <dbReference type="Proteomes" id="UP000270205"/>
    </source>
</evidence>
<evidence type="ECO:0008006" key="5">
    <source>
        <dbReference type="Google" id="ProtNLM"/>
    </source>
</evidence>
<dbReference type="EMBL" id="UYIV01000001">
    <property type="protein sequence ID" value="VDH04171.1"/>
    <property type="molecule type" value="Genomic_DNA"/>
</dbReference>
<dbReference type="InterPro" id="IPR025519">
    <property type="entry name" value="DUF4407"/>
</dbReference>
<dbReference type="AlphaFoldDB" id="A0A7Z8YPT8"/>
<evidence type="ECO:0000313" key="3">
    <source>
        <dbReference type="EMBL" id="VDH04171.1"/>
    </source>
</evidence>
<evidence type="ECO:0000256" key="2">
    <source>
        <dbReference type="SAM" id="Phobius"/>
    </source>
</evidence>
<dbReference type="RefSeq" id="WP_125151241.1">
    <property type="nucleotide sequence ID" value="NZ_UYIV01000001.1"/>
</dbReference>
<sequence>MKKSEEKLKHNEERKLSTIQDFLCICAGVDKEILKQCPSEWNKYTGIGATILFTGILASLSGGYALYTVFRNGDLTQIDVEALLPAVLFGILWGLIIFNLDRFIVSTFRKQESDSRKEKMGELLQAFPRIVLAVIIAMVISKPIEIKIFESRLAEQIKKNEILSKKNNASDLNNAYGISDKENRISGIDTLISNLYIELNSDPQNVKDLINNDLAQANSTLNRIKNINSRKIENHRSNIRSIRSNQNNYRPVMDDNGNFIENRFTREANDKIRYENNAIGALNREIESQQAEVNKINNQIIEARKKYREQKQQEIDDKKNEKTDEETRLKEARTNAEKETKEANKISERAFTNNFITQIEALGDLTGNDRTMWWASFMITLLFLTIELAPIFAKLITRRGPYDEILDRVEYETMVEQKEFISQKNSEINELLRLAEEAAKLKGELYIQSQKEKLDAELKSNKIILDKIATYQQELALKYIEKWYEAEKAKLEEKE</sequence>
<feature type="transmembrane region" description="Helical" evidence="2">
    <location>
        <begin position="82"/>
        <end position="105"/>
    </location>
</feature>
<organism evidence="3 4">
    <name type="scientific">Bergeyella zoohelcum</name>
    <dbReference type="NCBI Taxonomy" id="1015"/>
    <lineage>
        <taxon>Bacteria</taxon>
        <taxon>Pseudomonadati</taxon>
        <taxon>Bacteroidota</taxon>
        <taxon>Flavobacteriia</taxon>
        <taxon>Flavobacteriales</taxon>
        <taxon>Weeksellaceae</taxon>
        <taxon>Bergeyella</taxon>
    </lineage>
</organism>
<proteinExistence type="predicted"/>
<dbReference type="Pfam" id="PF14362">
    <property type="entry name" value="DUF4407"/>
    <property type="match status" value="1"/>
</dbReference>
<feature type="region of interest" description="Disordered" evidence="1">
    <location>
        <begin position="308"/>
        <end position="342"/>
    </location>
</feature>
<keyword evidence="2" id="KW-1133">Transmembrane helix</keyword>
<feature type="transmembrane region" description="Helical" evidence="2">
    <location>
        <begin position="126"/>
        <end position="144"/>
    </location>
</feature>
<evidence type="ECO:0000256" key="1">
    <source>
        <dbReference type="SAM" id="MobiDB-lite"/>
    </source>
</evidence>
<feature type="transmembrane region" description="Helical" evidence="2">
    <location>
        <begin position="44"/>
        <end position="70"/>
    </location>
</feature>
<gene>
    <name evidence="3" type="ORF">NCTC12929_01309</name>
</gene>